<evidence type="ECO:0000256" key="8">
    <source>
        <dbReference type="RuleBase" id="RU000509"/>
    </source>
</evidence>
<comment type="similarity">
    <text evidence="2 8">Belongs to the glycosyl hydrolase 14 family.</text>
</comment>
<proteinExistence type="inferred from homology"/>
<organism evidence="9 10">
    <name type="scientific">Effrenium voratum</name>
    <dbReference type="NCBI Taxonomy" id="2562239"/>
    <lineage>
        <taxon>Eukaryota</taxon>
        <taxon>Sar</taxon>
        <taxon>Alveolata</taxon>
        <taxon>Dinophyceae</taxon>
        <taxon>Suessiales</taxon>
        <taxon>Symbiodiniaceae</taxon>
        <taxon>Effrenium</taxon>
    </lineage>
</organism>
<keyword evidence="6 8" id="KW-0326">Glycosidase</keyword>
<dbReference type="AlphaFoldDB" id="A0AA36MW68"/>
<dbReference type="PANTHER" id="PTHR31352">
    <property type="entry name" value="BETA-AMYLASE 1, CHLOROPLASTIC"/>
    <property type="match status" value="1"/>
</dbReference>
<dbReference type="Proteomes" id="UP001178507">
    <property type="component" value="Unassembled WGS sequence"/>
</dbReference>
<dbReference type="EMBL" id="CAUJNA010000924">
    <property type="protein sequence ID" value="CAJ1382649.1"/>
    <property type="molecule type" value="Genomic_DNA"/>
</dbReference>
<keyword evidence="4 8" id="KW-0378">Hydrolase</keyword>
<evidence type="ECO:0000256" key="5">
    <source>
        <dbReference type="ARBA" id="ARBA00023277"/>
    </source>
</evidence>
<evidence type="ECO:0000256" key="2">
    <source>
        <dbReference type="ARBA" id="ARBA00005652"/>
    </source>
</evidence>
<evidence type="ECO:0000256" key="3">
    <source>
        <dbReference type="ARBA" id="ARBA00012594"/>
    </source>
</evidence>
<dbReference type="InterPro" id="IPR018238">
    <property type="entry name" value="Glyco_hydro_14_CS"/>
</dbReference>
<dbReference type="GO" id="GO:0000272">
    <property type="term" value="P:polysaccharide catabolic process"/>
    <property type="evidence" value="ECO:0007669"/>
    <property type="project" value="UniProtKB-KW"/>
</dbReference>
<dbReference type="InterPro" id="IPR001554">
    <property type="entry name" value="Glyco_hydro_14"/>
</dbReference>
<comment type="caution">
    <text evidence="9">The sequence shown here is derived from an EMBL/GenBank/DDBJ whole genome shotgun (WGS) entry which is preliminary data.</text>
</comment>
<accession>A0AA36MW68</accession>
<dbReference type="Gene3D" id="3.20.20.80">
    <property type="entry name" value="Glycosidases"/>
    <property type="match status" value="1"/>
</dbReference>
<keyword evidence="5 8" id="KW-0119">Carbohydrate metabolism</keyword>
<keyword evidence="10" id="KW-1185">Reference proteome</keyword>
<evidence type="ECO:0000256" key="1">
    <source>
        <dbReference type="ARBA" id="ARBA00000546"/>
    </source>
</evidence>
<reference evidence="9" key="1">
    <citation type="submission" date="2023-08" db="EMBL/GenBank/DDBJ databases">
        <authorList>
            <person name="Chen Y."/>
            <person name="Shah S."/>
            <person name="Dougan E. K."/>
            <person name="Thang M."/>
            <person name="Chan C."/>
        </authorList>
    </citation>
    <scope>NUCLEOTIDE SEQUENCE</scope>
</reference>
<dbReference type="PANTHER" id="PTHR31352:SF1">
    <property type="entry name" value="BETA-AMYLASE 3, CHLOROPLASTIC"/>
    <property type="match status" value="1"/>
</dbReference>
<evidence type="ECO:0000256" key="6">
    <source>
        <dbReference type="ARBA" id="ARBA00023295"/>
    </source>
</evidence>
<dbReference type="SUPFAM" id="SSF51445">
    <property type="entry name" value="(Trans)glycosidases"/>
    <property type="match status" value="1"/>
</dbReference>
<name>A0AA36MW68_9DINO</name>
<dbReference type="EC" id="3.2.1.2" evidence="3 8"/>
<keyword evidence="7 8" id="KW-0624">Polysaccharide degradation</keyword>
<protein>
    <recommendedName>
        <fullName evidence="3 8">Beta-amylase</fullName>
        <ecNumber evidence="3 8">3.2.1.2</ecNumber>
    </recommendedName>
</protein>
<evidence type="ECO:0000313" key="9">
    <source>
        <dbReference type="EMBL" id="CAJ1382649.1"/>
    </source>
</evidence>
<comment type="catalytic activity">
    <reaction evidence="1 8">
        <text>Hydrolysis of (1-&gt;4)-alpha-D-glucosidic linkages in polysaccharides so as to remove successive maltose units from the non-reducing ends of the chains.</text>
        <dbReference type="EC" id="3.2.1.2"/>
    </reaction>
</comment>
<dbReference type="GO" id="GO:0016161">
    <property type="term" value="F:beta-amylase activity"/>
    <property type="evidence" value="ECO:0007669"/>
    <property type="project" value="UniProtKB-EC"/>
</dbReference>
<evidence type="ECO:0000313" key="10">
    <source>
        <dbReference type="Proteomes" id="UP001178507"/>
    </source>
</evidence>
<dbReference type="Pfam" id="PF01373">
    <property type="entry name" value="Glyco_hydro_14"/>
    <property type="match status" value="1"/>
</dbReference>
<sequence>MVDSWWGITEPEPKEYNFAAYRELVNQAKLRGFKVQVVSSFHQCGGNVGDECYILLPDFVRNTSGIWYKDAEGQETQEYISLFADTVEIAGRTPLQMYGDWFAAFAAEFAAELGDPIVEVMVGLGPCGEMRYPSYPLDRWNFPGIGQFQCYDEHALQSLRLAGGEHRLPRETGTYNSRPQDASFFSQGYASPDGQLFLEWYSDSLKRHASDVLRSARAAFQNKLRLAAKISGLHWWYSDPSHAAEVTAGYYNTNGHNAYAEIAKVLKAAGADVFDFTCLEMRDREQPSEAASSPENLIQQSQAAAAAAGLSFAGENALQRYDQAAYDQMLSYKDQLHSLTYLRVTETLMRPVNLQRFRRFVKSMHGTAKAETGPAMNDESVQPAQRSFQAASHQAFGAREFEACAYKGSAWIVLGFWLTAILLQ</sequence>
<evidence type="ECO:0000256" key="4">
    <source>
        <dbReference type="ARBA" id="ARBA00022801"/>
    </source>
</evidence>
<dbReference type="PRINTS" id="PR00750">
    <property type="entry name" value="BETAAMYLASE"/>
</dbReference>
<dbReference type="PROSITE" id="PS00506">
    <property type="entry name" value="BETA_AMYLASE_1"/>
    <property type="match status" value="1"/>
</dbReference>
<gene>
    <name evidence="9" type="ORF">EVOR1521_LOCUS9984</name>
</gene>
<evidence type="ECO:0000256" key="7">
    <source>
        <dbReference type="ARBA" id="ARBA00023326"/>
    </source>
</evidence>
<dbReference type="InterPro" id="IPR017853">
    <property type="entry name" value="GH"/>
</dbReference>